<comment type="caution">
    <text evidence="2">The sequence shown here is derived from an EMBL/GenBank/DDBJ whole genome shotgun (WGS) entry which is preliminary data.</text>
</comment>
<reference evidence="2 3" key="1">
    <citation type="submission" date="2018-03" db="EMBL/GenBank/DDBJ databases">
        <title>Genomic Encyclopedia of Archaeal and Bacterial Type Strains, Phase II (KMG-II): from individual species to whole genera.</title>
        <authorList>
            <person name="Goeker M."/>
        </authorList>
    </citation>
    <scope>NUCLEOTIDE SEQUENCE [LARGE SCALE GENOMIC DNA]</scope>
    <source>
        <strain evidence="2 3">DSM 44720</strain>
    </source>
</reference>
<dbReference type="AlphaFoldDB" id="A0A2T0T7N9"/>
<feature type="domain" description="Dynamin N-terminal" evidence="1">
    <location>
        <begin position="45"/>
        <end position="161"/>
    </location>
</feature>
<sequence length="484" mass="52959">MSGRNHLAGEVRSLLRDAIEVYRDDVETAELLRRQLDRMDEPLRVAIAGKVKAGKSTLLNALVGEEIAPTDAGECTRVVIWYRHGHSPRVTLHPRHGSARQLPVNRVDGALRIDLDGIAPDAVERLSVDWPTQGLRDTTLIDTPGIASISGDVSAAATRFLAPEDEPSDADAVIYLMRHLHSADLGLLESFHDRGVARATPVNTIAVLSRADEVGVGRVDSLMSARRIAQRYRSDPRLRKLCQTVVPVAGLIAQTARTLRQDEFAALAALAAAPRDEIEAAMLSVDRFTRAGPDHARLLARFGLFGIRLATVLIRQGFDDPARLAAELVRRSGLDELRETLSVLFAERRDLLKARSALLALDTVLRECRNPEAAALLTAVERVLADAHEFAELRAIGVVRSGTVDMPADAKAEAERLLGGAGSTAWSRLALRPDATREEQHEAVVPVLARWQRWAESPMSSRAFVELARIVVRSCEGVVSRLRD</sequence>
<dbReference type="RefSeq" id="WP_106188685.1">
    <property type="nucleotide sequence ID" value="NZ_PVTF01000005.1"/>
</dbReference>
<dbReference type="PANTHER" id="PTHR43681">
    <property type="entry name" value="TRANSMEMBRANE GTPASE FZO"/>
    <property type="match status" value="1"/>
</dbReference>
<dbReference type="InterPro" id="IPR051943">
    <property type="entry name" value="TRAFAC_Dynamin-like_GTPase"/>
</dbReference>
<dbReference type="Gene3D" id="3.40.50.300">
    <property type="entry name" value="P-loop containing nucleotide triphosphate hydrolases"/>
    <property type="match status" value="1"/>
</dbReference>
<dbReference type="InterPro" id="IPR045063">
    <property type="entry name" value="Dynamin_N"/>
</dbReference>
<dbReference type="EMBL" id="PVTF01000005">
    <property type="protein sequence ID" value="PRY41699.1"/>
    <property type="molecule type" value="Genomic_DNA"/>
</dbReference>
<protein>
    <submittedName>
        <fullName evidence="2">Dynamin family protein</fullName>
    </submittedName>
</protein>
<dbReference type="SUPFAM" id="SSF52540">
    <property type="entry name" value="P-loop containing nucleoside triphosphate hydrolases"/>
    <property type="match status" value="1"/>
</dbReference>
<proteinExistence type="predicted"/>
<dbReference type="InterPro" id="IPR027417">
    <property type="entry name" value="P-loop_NTPase"/>
</dbReference>
<dbReference type="PANTHER" id="PTHR43681:SF1">
    <property type="entry name" value="SARCALUMENIN"/>
    <property type="match status" value="1"/>
</dbReference>
<evidence type="ECO:0000259" key="1">
    <source>
        <dbReference type="Pfam" id="PF00350"/>
    </source>
</evidence>
<gene>
    <name evidence="2" type="ORF">CLV43_105457</name>
</gene>
<keyword evidence="3" id="KW-1185">Reference proteome</keyword>
<organism evidence="2 3">
    <name type="scientific">Umezawaea tangerina</name>
    <dbReference type="NCBI Taxonomy" id="84725"/>
    <lineage>
        <taxon>Bacteria</taxon>
        <taxon>Bacillati</taxon>
        <taxon>Actinomycetota</taxon>
        <taxon>Actinomycetes</taxon>
        <taxon>Pseudonocardiales</taxon>
        <taxon>Pseudonocardiaceae</taxon>
        <taxon>Umezawaea</taxon>
    </lineage>
</organism>
<dbReference type="Proteomes" id="UP000239494">
    <property type="component" value="Unassembled WGS sequence"/>
</dbReference>
<accession>A0A2T0T7N9</accession>
<dbReference type="OrthoDB" id="4379468at2"/>
<evidence type="ECO:0000313" key="3">
    <source>
        <dbReference type="Proteomes" id="UP000239494"/>
    </source>
</evidence>
<dbReference type="Pfam" id="PF00350">
    <property type="entry name" value="Dynamin_N"/>
    <property type="match status" value="1"/>
</dbReference>
<evidence type="ECO:0000313" key="2">
    <source>
        <dbReference type="EMBL" id="PRY41699.1"/>
    </source>
</evidence>
<name>A0A2T0T7N9_9PSEU</name>